<dbReference type="CDD" id="cd00130">
    <property type="entry name" value="PAS"/>
    <property type="match status" value="1"/>
</dbReference>
<dbReference type="GO" id="GO:0000160">
    <property type="term" value="P:phosphorelay signal transduction system"/>
    <property type="evidence" value="ECO:0007669"/>
    <property type="project" value="InterPro"/>
</dbReference>
<gene>
    <name evidence="7" type="primary">gmr_108</name>
    <name evidence="7" type="ORF">GALL_194730</name>
</gene>
<feature type="domain" description="EAL" evidence="5">
    <location>
        <begin position="439"/>
        <end position="692"/>
    </location>
</feature>
<dbReference type="PROSITE" id="PS50887">
    <property type="entry name" value="GGDEF"/>
    <property type="match status" value="1"/>
</dbReference>
<evidence type="ECO:0000259" key="5">
    <source>
        <dbReference type="PROSITE" id="PS50883"/>
    </source>
</evidence>
<dbReference type="InterPro" id="IPR000700">
    <property type="entry name" value="PAS-assoc_C"/>
</dbReference>
<dbReference type="EC" id="3.1.4.52" evidence="7"/>
<dbReference type="SMART" id="SM00086">
    <property type="entry name" value="PAC"/>
    <property type="match status" value="1"/>
</dbReference>
<dbReference type="SMART" id="SM00267">
    <property type="entry name" value="GGDEF"/>
    <property type="match status" value="1"/>
</dbReference>
<feature type="domain" description="Response regulatory" evidence="2">
    <location>
        <begin position="6"/>
        <end position="121"/>
    </location>
</feature>
<dbReference type="InterPro" id="IPR001789">
    <property type="entry name" value="Sig_transdc_resp-reg_receiver"/>
</dbReference>
<evidence type="ECO:0000259" key="2">
    <source>
        <dbReference type="PROSITE" id="PS50110"/>
    </source>
</evidence>
<name>A0A1J5RS55_9ZZZZ</name>
<dbReference type="SMART" id="SM00448">
    <property type="entry name" value="REC"/>
    <property type="match status" value="1"/>
</dbReference>
<dbReference type="Gene3D" id="3.40.50.2300">
    <property type="match status" value="1"/>
</dbReference>
<evidence type="ECO:0000313" key="7">
    <source>
        <dbReference type="EMBL" id="OIQ98498.1"/>
    </source>
</evidence>
<dbReference type="NCBIfam" id="TIGR00229">
    <property type="entry name" value="sensory_box"/>
    <property type="match status" value="1"/>
</dbReference>
<keyword evidence="7" id="KW-0378">Hydrolase</keyword>
<keyword evidence="1" id="KW-0175">Coiled coil</keyword>
<feature type="domain" description="GGDEF" evidence="6">
    <location>
        <begin position="292"/>
        <end position="430"/>
    </location>
</feature>
<protein>
    <submittedName>
        <fullName evidence="7">Cyclic di-GMP phosphodiesterase Gmr</fullName>
        <ecNumber evidence="7">3.1.4.52</ecNumber>
    </submittedName>
</protein>
<evidence type="ECO:0000259" key="3">
    <source>
        <dbReference type="PROSITE" id="PS50112"/>
    </source>
</evidence>
<dbReference type="Gene3D" id="3.20.20.450">
    <property type="entry name" value="EAL domain"/>
    <property type="match status" value="1"/>
</dbReference>
<dbReference type="InterPro" id="IPR043128">
    <property type="entry name" value="Rev_trsase/Diguanyl_cyclase"/>
</dbReference>
<dbReference type="SUPFAM" id="SSF52172">
    <property type="entry name" value="CheY-like"/>
    <property type="match status" value="1"/>
</dbReference>
<dbReference type="Pfam" id="PF00563">
    <property type="entry name" value="EAL"/>
    <property type="match status" value="1"/>
</dbReference>
<dbReference type="Pfam" id="PF13426">
    <property type="entry name" value="PAS_9"/>
    <property type="match status" value="1"/>
</dbReference>
<accession>A0A1J5RS55</accession>
<reference evidence="7" key="1">
    <citation type="submission" date="2016-10" db="EMBL/GenBank/DDBJ databases">
        <title>Sequence of Gallionella enrichment culture.</title>
        <authorList>
            <person name="Poehlein A."/>
            <person name="Muehling M."/>
            <person name="Daniel R."/>
        </authorList>
    </citation>
    <scope>NUCLEOTIDE SEQUENCE</scope>
</reference>
<dbReference type="InterPro" id="IPR035965">
    <property type="entry name" value="PAS-like_dom_sf"/>
</dbReference>
<dbReference type="PROSITE" id="PS50110">
    <property type="entry name" value="RESPONSE_REGULATORY"/>
    <property type="match status" value="1"/>
</dbReference>
<dbReference type="SUPFAM" id="SSF55073">
    <property type="entry name" value="Nucleotide cyclase"/>
    <property type="match status" value="1"/>
</dbReference>
<dbReference type="Pfam" id="PF00990">
    <property type="entry name" value="GGDEF"/>
    <property type="match status" value="1"/>
</dbReference>
<dbReference type="CDD" id="cd01949">
    <property type="entry name" value="GGDEF"/>
    <property type="match status" value="1"/>
</dbReference>
<dbReference type="PROSITE" id="PS50113">
    <property type="entry name" value="PAC"/>
    <property type="match status" value="1"/>
</dbReference>
<dbReference type="PANTHER" id="PTHR44757">
    <property type="entry name" value="DIGUANYLATE CYCLASE DGCP"/>
    <property type="match status" value="1"/>
</dbReference>
<dbReference type="PANTHER" id="PTHR44757:SF2">
    <property type="entry name" value="BIOFILM ARCHITECTURE MAINTENANCE PROTEIN MBAA"/>
    <property type="match status" value="1"/>
</dbReference>
<comment type="caution">
    <text evidence="7">The sequence shown here is derived from an EMBL/GenBank/DDBJ whole genome shotgun (WGS) entry which is preliminary data.</text>
</comment>
<dbReference type="InterPro" id="IPR000014">
    <property type="entry name" value="PAS"/>
</dbReference>
<dbReference type="InterPro" id="IPR029787">
    <property type="entry name" value="Nucleotide_cyclase"/>
</dbReference>
<evidence type="ECO:0000259" key="4">
    <source>
        <dbReference type="PROSITE" id="PS50113"/>
    </source>
</evidence>
<dbReference type="InterPro" id="IPR035919">
    <property type="entry name" value="EAL_sf"/>
</dbReference>
<feature type="domain" description="PAC" evidence="4">
    <location>
        <begin position="206"/>
        <end position="260"/>
    </location>
</feature>
<dbReference type="Gene3D" id="3.30.70.270">
    <property type="match status" value="1"/>
</dbReference>
<evidence type="ECO:0000259" key="6">
    <source>
        <dbReference type="PROSITE" id="PS50887"/>
    </source>
</evidence>
<feature type="domain" description="PAS" evidence="3">
    <location>
        <begin position="135"/>
        <end position="181"/>
    </location>
</feature>
<dbReference type="GO" id="GO:0071111">
    <property type="term" value="F:cyclic-guanylate-specific phosphodiesterase activity"/>
    <property type="evidence" value="ECO:0007669"/>
    <property type="project" value="UniProtKB-EC"/>
</dbReference>
<dbReference type="PROSITE" id="PS50883">
    <property type="entry name" value="EAL"/>
    <property type="match status" value="1"/>
</dbReference>
<feature type="coiled-coil region" evidence="1">
    <location>
        <begin position="403"/>
        <end position="452"/>
    </location>
</feature>
<dbReference type="InterPro" id="IPR001633">
    <property type="entry name" value="EAL_dom"/>
</dbReference>
<proteinExistence type="predicted"/>
<dbReference type="CDD" id="cd01948">
    <property type="entry name" value="EAL"/>
    <property type="match status" value="1"/>
</dbReference>
<dbReference type="SMART" id="SM00091">
    <property type="entry name" value="PAS"/>
    <property type="match status" value="1"/>
</dbReference>
<organism evidence="7">
    <name type="scientific">mine drainage metagenome</name>
    <dbReference type="NCBI Taxonomy" id="410659"/>
    <lineage>
        <taxon>unclassified sequences</taxon>
        <taxon>metagenomes</taxon>
        <taxon>ecological metagenomes</taxon>
    </lineage>
</organism>
<dbReference type="CDD" id="cd00156">
    <property type="entry name" value="REC"/>
    <property type="match status" value="1"/>
</dbReference>
<evidence type="ECO:0000256" key="1">
    <source>
        <dbReference type="SAM" id="Coils"/>
    </source>
</evidence>
<dbReference type="NCBIfam" id="TIGR00254">
    <property type="entry name" value="GGDEF"/>
    <property type="match status" value="1"/>
</dbReference>
<dbReference type="SMART" id="SM00052">
    <property type="entry name" value="EAL"/>
    <property type="match status" value="1"/>
</dbReference>
<dbReference type="Gene3D" id="3.30.450.20">
    <property type="entry name" value="PAS domain"/>
    <property type="match status" value="1"/>
</dbReference>
<sequence>MNNPLKLLVIEDVPADFLLLERHLRQHGLTAECKRVDSDVELDAALQSEWDLVLSDYNVPSMDFRTTLRRIQAHRSSLPVILVSGSVGEETAVELLHLGMTDFILKDHFARLPSAIKRALDEADEHRARQAAETELHKLAQAVEQSPESIAITDLYANIEYVNESFVRNAGYSREELIGQNQRMLQSGNTSQSVYDELWKDLKEGKTWKGEFYNQRKDGSEYIEHAIISPIRQPDGRITHYVAIREDITEKKRAEAEIHRLAFYDTLTSLPNRALLLDRLQHALASNTRSGRKGALLSIDLDDFKTLNDTLGHDLGDVVLQQVAQRLTDCMREGDTVARLGGDEFIVMLEDLSTESIEAAEQTETVGLKILSSLNQPYQVATHTYRSTVSIGATLFNDHHQTIDNLMKQVDIAIHEAKKADRNTLRFFDPKMQEVINARAALEGELHKALENQQLHLYYQIQVDSSHRQLGAEALIRWIHPVRGLISPAQFIPLAEETGLILSIGQWVLETACTQLKAWQQDALTRDLILSVNVSAKQFRQTDFAAQVQAVVKQHAINPERLKLELTESMLVDNIENIITTMSALKEIGVQFSLDDFGTGYSSLQYLKRLPLNQLKIDQSFVRDLAIDSSDRAIIRTIIAMAQSLNLNVIAEGVETADQRQLLLDSGCIHYQGYLFGKPMPIEQFEALLNQR</sequence>
<dbReference type="EMBL" id="MLJW01000118">
    <property type="protein sequence ID" value="OIQ98498.1"/>
    <property type="molecule type" value="Genomic_DNA"/>
</dbReference>
<dbReference type="PROSITE" id="PS50112">
    <property type="entry name" value="PAS"/>
    <property type="match status" value="1"/>
</dbReference>
<dbReference type="SUPFAM" id="SSF141868">
    <property type="entry name" value="EAL domain-like"/>
    <property type="match status" value="1"/>
</dbReference>
<dbReference type="SUPFAM" id="SSF55785">
    <property type="entry name" value="PYP-like sensor domain (PAS domain)"/>
    <property type="match status" value="1"/>
</dbReference>
<dbReference type="InterPro" id="IPR000160">
    <property type="entry name" value="GGDEF_dom"/>
</dbReference>
<dbReference type="InterPro" id="IPR011006">
    <property type="entry name" value="CheY-like_superfamily"/>
</dbReference>
<dbReference type="Pfam" id="PF00072">
    <property type="entry name" value="Response_reg"/>
    <property type="match status" value="1"/>
</dbReference>
<dbReference type="InterPro" id="IPR052155">
    <property type="entry name" value="Biofilm_reg_signaling"/>
</dbReference>
<dbReference type="FunFam" id="3.20.20.450:FF:000001">
    <property type="entry name" value="Cyclic di-GMP phosphodiesterase yahA"/>
    <property type="match status" value="1"/>
</dbReference>
<dbReference type="AlphaFoldDB" id="A0A1J5RS55"/>
<dbReference type="InterPro" id="IPR001610">
    <property type="entry name" value="PAC"/>
</dbReference>